<feature type="transmembrane region" description="Helical" evidence="8">
    <location>
        <begin position="190"/>
        <end position="221"/>
    </location>
</feature>
<dbReference type="OrthoDB" id="9810325at2"/>
<evidence type="ECO:0000256" key="8">
    <source>
        <dbReference type="SAM" id="Phobius"/>
    </source>
</evidence>
<evidence type="ECO:0000256" key="3">
    <source>
        <dbReference type="ARBA" id="ARBA00022676"/>
    </source>
</evidence>
<feature type="transmembrane region" description="Helical" evidence="8">
    <location>
        <begin position="321"/>
        <end position="342"/>
    </location>
</feature>
<feature type="transmembrane region" description="Helical" evidence="8">
    <location>
        <begin position="160"/>
        <end position="178"/>
    </location>
</feature>
<dbReference type="PANTHER" id="PTHR33908:SF11">
    <property type="entry name" value="MEMBRANE PROTEIN"/>
    <property type="match status" value="1"/>
</dbReference>
<dbReference type="Pfam" id="PF13231">
    <property type="entry name" value="PMT_2"/>
    <property type="match status" value="1"/>
</dbReference>
<keyword evidence="3" id="KW-0328">Glycosyltransferase</keyword>
<keyword evidence="6 8" id="KW-1133">Transmembrane helix</keyword>
<dbReference type="EMBL" id="LYXE01000200">
    <property type="protein sequence ID" value="PDV96435.1"/>
    <property type="molecule type" value="Genomic_DNA"/>
</dbReference>
<keyword evidence="5 8" id="KW-0812">Transmembrane</keyword>
<dbReference type="GO" id="GO:0005886">
    <property type="term" value="C:plasma membrane"/>
    <property type="evidence" value="ECO:0007669"/>
    <property type="project" value="UniProtKB-SubCell"/>
</dbReference>
<evidence type="ECO:0000256" key="6">
    <source>
        <dbReference type="ARBA" id="ARBA00022989"/>
    </source>
</evidence>
<feature type="transmembrane region" description="Helical" evidence="8">
    <location>
        <begin position="233"/>
        <end position="257"/>
    </location>
</feature>
<evidence type="ECO:0000256" key="5">
    <source>
        <dbReference type="ARBA" id="ARBA00022692"/>
    </source>
</evidence>
<evidence type="ECO:0000256" key="2">
    <source>
        <dbReference type="ARBA" id="ARBA00022475"/>
    </source>
</evidence>
<reference evidence="10 11" key="1">
    <citation type="submission" date="2016-05" db="EMBL/GenBank/DDBJ databases">
        <authorList>
            <person name="Lavstsen T."/>
            <person name="Jespersen J.S."/>
        </authorList>
    </citation>
    <scope>NUCLEOTIDE SEQUENCE [LARGE SCALE GENOMIC DNA]</scope>
    <source>
        <strain evidence="10 11">B7-9</strain>
    </source>
</reference>
<accession>A0A2H3KFG2</accession>
<dbReference type="Proteomes" id="UP000220922">
    <property type="component" value="Unassembled WGS sequence"/>
</dbReference>
<keyword evidence="7 8" id="KW-0472">Membrane</keyword>
<dbReference type="GO" id="GO:0009103">
    <property type="term" value="P:lipopolysaccharide biosynthetic process"/>
    <property type="evidence" value="ECO:0007669"/>
    <property type="project" value="UniProtKB-ARBA"/>
</dbReference>
<feature type="transmembrane region" description="Helical" evidence="8">
    <location>
        <begin position="25"/>
        <end position="44"/>
    </location>
</feature>
<keyword evidence="4 10" id="KW-0808">Transferase</keyword>
<feature type="domain" description="Glycosyltransferase RgtA/B/C/D-like" evidence="9">
    <location>
        <begin position="91"/>
        <end position="237"/>
    </location>
</feature>
<evidence type="ECO:0000256" key="4">
    <source>
        <dbReference type="ARBA" id="ARBA00022679"/>
    </source>
</evidence>
<evidence type="ECO:0000259" key="9">
    <source>
        <dbReference type="Pfam" id="PF13231"/>
    </source>
</evidence>
<keyword evidence="2" id="KW-1003">Cell membrane</keyword>
<dbReference type="InterPro" id="IPR050297">
    <property type="entry name" value="LipidA_mod_glycosyltrf_83"/>
</dbReference>
<evidence type="ECO:0000313" key="11">
    <source>
        <dbReference type="Proteomes" id="UP000220922"/>
    </source>
</evidence>
<dbReference type="InterPro" id="IPR038731">
    <property type="entry name" value="RgtA/B/C-like"/>
</dbReference>
<dbReference type="RefSeq" id="WP_097655473.1">
    <property type="nucleotide sequence ID" value="NZ_LYXE01000200.1"/>
</dbReference>
<feature type="transmembrane region" description="Helical" evidence="8">
    <location>
        <begin position="132"/>
        <end position="148"/>
    </location>
</feature>
<sequence>MSKTLTAHATSSPRLKLLVQRWEQIVLAALVILVLFLAFVNLPYAPRTWFDEGSHLHVPKTLVTYGVYADISSEGFRYFGPTIGVGPTVMLPVAFAFQLGGVGLVQARLVIVLYMAIAMLALFFLARRLHGMRVALLALVLIIASRTLRFEGMVEYGRQVLGEVPGVAFLSLGLLAYVQGILRPAHATRYALLAGVAFGLALVTKNQFVLIVPPTLALLALLDWRYFRVGNWWLRLAPPAMAVAAFGAWMVIMLTFFGPDGFAANYAKTRQAAGGAIFVFELDASRRALVYLIQVYGGLLIPGLLYSLWRCRQRTPQALAELAPTLMACLWIAWFVVSLGWARYAFPAVILGSLAVARLAVDMLQMLHARRLTWPTRAAAAYLGLIILIPLSLTLRTLLSPDDSTHRMAAYLNANVPQDIVIETWEPEIGVLSDHLFHYVPTELLDPAVRHVWSGGPPVVYDGLDAHPQYVLAGPFSAYTQIYPLEILERDYTVRFVAEPYVLLERTVP</sequence>
<keyword evidence="11" id="KW-1185">Reference proteome</keyword>
<comment type="caution">
    <text evidence="10">The sequence shown here is derived from an EMBL/GenBank/DDBJ whole genome shotgun (WGS) entry which is preliminary data.</text>
</comment>
<feature type="transmembrane region" description="Helical" evidence="8">
    <location>
        <begin position="109"/>
        <end position="126"/>
    </location>
</feature>
<dbReference type="GO" id="GO:0016763">
    <property type="term" value="F:pentosyltransferase activity"/>
    <property type="evidence" value="ECO:0007669"/>
    <property type="project" value="TreeGrafter"/>
</dbReference>
<feature type="transmembrane region" description="Helical" evidence="8">
    <location>
        <begin position="288"/>
        <end position="309"/>
    </location>
</feature>
<name>A0A2H3KFG2_9CHLR</name>
<feature type="transmembrane region" description="Helical" evidence="8">
    <location>
        <begin position="379"/>
        <end position="399"/>
    </location>
</feature>
<dbReference type="AlphaFoldDB" id="A0A2H3KFG2"/>
<evidence type="ECO:0000256" key="7">
    <source>
        <dbReference type="ARBA" id="ARBA00023136"/>
    </source>
</evidence>
<gene>
    <name evidence="10" type="ORF">A9Q02_07000</name>
</gene>
<feature type="transmembrane region" description="Helical" evidence="8">
    <location>
        <begin position="78"/>
        <end position="97"/>
    </location>
</feature>
<evidence type="ECO:0000256" key="1">
    <source>
        <dbReference type="ARBA" id="ARBA00004651"/>
    </source>
</evidence>
<comment type="subcellular location">
    <subcellularLocation>
        <location evidence="1">Cell membrane</location>
        <topology evidence="1">Multi-pass membrane protein</topology>
    </subcellularLocation>
</comment>
<dbReference type="PANTHER" id="PTHR33908">
    <property type="entry name" value="MANNOSYLTRANSFERASE YKCB-RELATED"/>
    <property type="match status" value="1"/>
</dbReference>
<proteinExistence type="predicted"/>
<evidence type="ECO:0000313" key="10">
    <source>
        <dbReference type="EMBL" id="PDV96435.1"/>
    </source>
</evidence>
<protein>
    <submittedName>
        <fullName evidence="10">Glycosyl transferase</fullName>
    </submittedName>
</protein>
<organism evidence="10 11">
    <name type="scientific">Candidatus Chloroploca asiatica</name>
    <dbReference type="NCBI Taxonomy" id="1506545"/>
    <lineage>
        <taxon>Bacteria</taxon>
        <taxon>Bacillati</taxon>
        <taxon>Chloroflexota</taxon>
        <taxon>Chloroflexia</taxon>
        <taxon>Chloroflexales</taxon>
        <taxon>Chloroflexineae</taxon>
        <taxon>Oscillochloridaceae</taxon>
        <taxon>Candidatus Chloroploca</taxon>
    </lineage>
</organism>